<feature type="transmembrane region" description="Helical" evidence="5">
    <location>
        <begin position="148"/>
        <end position="168"/>
    </location>
</feature>
<gene>
    <name evidence="6" type="primary">A01p025000.1_BraROA</name>
    <name evidence="6" type="ORF">IGI04_002734</name>
</gene>
<comment type="similarity">
    <text evidence="5">Belongs to the BI1 family.</text>
</comment>
<comment type="caution">
    <text evidence="5">Lacks conserved residue(s) required for the propagation of feature annotation.</text>
</comment>
<evidence type="ECO:0008006" key="8">
    <source>
        <dbReference type="Google" id="ProtNLM"/>
    </source>
</evidence>
<dbReference type="Proteomes" id="UP000823674">
    <property type="component" value="Chromosome A01"/>
</dbReference>
<organism evidence="6 7">
    <name type="scientific">Brassica rapa subsp. trilocularis</name>
    <dbReference type="NCBI Taxonomy" id="1813537"/>
    <lineage>
        <taxon>Eukaryota</taxon>
        <taxon>Viridiplantae</taxon>
        <taxon>Streptophyta</taxon>
        <taxon>Embryophyta</taxon>
        <taxon>Tracheophyta</taxon>
        <taxon>Spermatophyta</taxon>
        <taxon>Magnoliopsida</taxon>
        <taxon>eudicotyledons</taxon>
        <taxon>Gunneridae</taxon>
        <taxon>Pentapetalae</taxon>
        <taxon>rosids</taxon>
        <taxon>malvids</taxon>
        <taxon>Brassicales</taxon>
        <taxon>Brassicaceae</taxon>
        <taxon>Brassiceae</taxon>
        <taxon>Brassica</taxon>
    </lineage>
</organism>
<evidence type="ECO:0000256" key="5">
    <source>
        <dbReference type="RuleBase" id="RU004379"/>
    </source>
</evidence>
<comment type="subcellular location">
    <subcellularLocation>
        <location evidence="1">Membrane</location>
        <topology evidence="1">Multi-pass membrane protein</topology>
    </subcellularLocation>
</comment>
<comment type="caution">
    <text evidence="6">The sequence shown here is derived from an EMBL/GenBank/DDBJ whole genome shotgun (WGS) entry which is preliminary data.</text>
</comment>
<feature type="transmembrane region" description="Helical" evidence="5">
    <location>
        <begin position="204"/>
        <end position="224"/>
    </location>
</feature>
<evidence type="ECO:0000256" key="1">
    <source>
        <dbReference type="ARBA" id="ARBA00004141"/>
    </source>
</evidence>
<keyword evidence="3 5" id="KW-1133">Transmembrane helix</keyword>
<feature type="transmembrane region" description="Helical" evidence="5">
    <location>
        <begin position="266"/>
        <end position="289"/>
    </location>
</feature>
<name>A0ABQ7NWC7_BRACM</name>
<keyword evidence="7" id="KW-1185">Reference proteome</keyword>
<reference evidence="6 7" key="1">
    <citation type="submission" date="2021-03" db="EMBL/GenBank/DDBJ databases">
        <authorList>
            <person name="King G.J."/>
            <person name="Bancroft I."/>
            <person name="Baten A."/>
            <person name="Bloomfield J."/>
            <person name="Borpatragohain P."/>
            <person name="He Z."/>
            <person name="Irish N."/>
            <person name="Irwin J."/>
            <person name="Liu K."/>
            <person name="Mauleon R.P."/>
            <person name="Moore J."/>
            <person name="Morris R."/>
            <person name="Ostergaard L."/>
            <person name="Wang B."/>
            <person name="Wells R."/>
        </authorList>
    </citation>
    <scope>NUCLEOTIDE SEQUENCE [LARGE SCALE GENOMIC DNA]</scope>
    <source>
        <strain evidence="6">R-o-18</strain>
        <tissue evidence="6">Leaf</tissue>
    </source>
</reference>
<sequence length="291" mass="32565">KLLTPKKKKIKFITITPFSSSLYINTFLVTSFSPRKSKDLIFSLSFRIFSTTMEKSDIESGVVIGGKELYPKMTESTELRWAFIRKVYAILTLQLIVTVGVSSVVFFVGEISVFITTTTPGLVVFFVSLLLPLLMLWPLIVFAKKHPVNLIILMLFTLSISFAVGLCCSFSKGKIVLEAAVLTATMVVGLTIYTFWAVRRGHDFSFLAPFLFGSLLIILVFATIQVFHPLGKLSSMIFSCVASVCFCGYIIYDTNQLIKKLNYDEYIHAAISLYLDVINLFLNLVGILVHT</sequence>
<dbReference type="PANTHER" id="PTHR23291">
    <property type="entry name" value="BAX INHIBITOR-RELATED"/>
    <property type="match status" value="1"/>
</dbReference>
<feature type="transmembrane region" description="Helical" evidence="5">
    <location>
        <begin position="121"/>
        <end position="142"/>
    </location>
</feature>
<dbReference type="EMBL" id="JADBGQ010000001">
    <property type="protein sequence ID" value="KAG5415167.1"/>
    <property type="molecule type" value="Genomic_DNA"/>
</dbReference>
<evidence type="ECO:0000313" key="6">
    <source>
        <dbReference type="EMBL" id="KAG5415167.1"/>
    </source>
</evidence>
<keyword evidence="4 5" id="KW-0472">Membrane</keyword>
<dbReference type="PANTHER" id="PTHR23291:SF123">
    <property type="entry name" value="PROTEIN LIFEGUARD 1"/>
    <property type="match status" value="1"/>
</dbReference>
<dbReference type="InterPro" id="IPR006214">
    <property type="entry name" value="Bax_inhibitor_1-related"/>
</dbReference>
<feature type="transmembrane region" description="Helical" evidence="5">
    <location>
        <begin position="175"/>
        <end position="198"/>
    </location>
</feature>
<evidence type="ECO:0000313" key="7">
    <source>
        <dbReference type="Proteomes" id="UP000823674"/>
    </source>
</evidence>
<dbReference type="Pfam" id="PF01027">
    <property type="entry name" value="Bax1-I"/>
    <property type="match status" value="1"/>
</dbReference>
<evidence type="ECO:0000256" key="4">
    <source>
        <dbReference type="ARBA" id="ARBA00023136"/>
    </source>
</evidence>
<accession>A0ABQ7NWC7</accession>
<proteinExistence type="inferred from homology"/>
<evidence type="ECO:0000256" key="3">
    <source>
        <dbReference type="ARBA" id="ARBA00022989"/>
    </source>
</evidence>
<evidence type="ECO:0000256" key="2">
    <source>
        <dbReference type="ARBA" id="ARBA00022692"/>
    </source>
</evidence>
<keyword evidence="2 5" id="KW-0812">Transmembrane</keyword>
<feature type="transmembrane region" description="Helical" evidence="5">
    <location>
        <begin position="236"/>
        <end position="254"/>
    </location>
</feature>
<feature type="transmembrane region" description="Helical" evidence="5">
    <location>
        <begin position="87"/>
        <end position="109"/>
    </location>
</feature>
<feature type="transmembrane region" description="Helical" evidence="5">
    <location>
        <begin position="12"/>
        <end position="32"/>
    </location>
</feature>
<feature type="non-terminal residue" evidence="6">
    <location>
        <position position="1"/>
    </location>
</feature>
<protein>
    <recommendedName>
        <fullName evidence="8">BI1-like protein</fullName>
    </recommendedName>
</protein>